<dbReference type="Proteomes" id="UP001180503">
    <property type="component" value="Unassembled WGS sequence"/>
</dbReference>
<proteinExistence type="predicted"/>
<evidence type="ECO:0008006" key="3">
    <source>
        <dbReference type="Google" id="ProtNLM"/>
    </source>
</evidence>
<gene>
    <name evidence="1" type="ORF">RM528_08625</name>
</gene>
<evidence type="ECO:0000313" key="1">
    <source>
        <dbReference type="EMBL" id="MDT0401921.1"/>
    </source>
</evidence>
<name>A0ABU2QBU8_9ACTN</name>
<protein>
    <recommendedName>
        <fullName evidence="3">RsbT co-antagonist protein RsbRD N-terminal domain-containing protein</fullName>
    </recommendedName>
</protein>
<sequence>MPDVYQIMLDAELSKAFDVWSGYLNARTGEDPEARARLRSTLDAAREAAAADDPAFARALVAEMHDDAQEAGLPWAPLPPDPCTADRQARDYAKDDLREVLPVHLREELDSIAIYLSVTGRRLRTAPDLDTATRRDILYITARAGMALDLAHPTAARRELERLKAIAHCCGVEP</sequence>
<dbReference type="EMBL" id="JAVRFB010000005">
    <property type="protein sequence ID" value="MDT0401921.1"/>
    <property type="molecule type" value="Genomic_DNA"/>
</dbReference>
<reference evidence="2" key="1">
    <citation type="submission" date="2023-07" db="EMBL/GenBank/DDBJ databases">
        <title>30 novel species of actinomycetes from the DSMZ collection.</title>
        <authorList>
            <person name="Nouioui I."/>
        </authorList>
    </citation>
    <scope>NUCLEOTIDE SEQUENCE [LARGE SCALE GENOMIC DNA]</scope>
    <source>
        <strain evidence="2">DSM 41635</strain>
    </source>
</reference>
<organism evidence="1 2">
    <name type="scientific">Streptomyces edwardsiae</name>
    <dbReference type="NCBI Taxonomy" id="3075527"/>
    <lineage>
        <taxon>Bacteria</taxon>
        <taxon>Bacillati</taxon>
        <taxon>Actinomycetota</taxon>
        <taxon>Actinomycetes</taxon>
        <taxon>Kitasatosporales</taxon>
        <taxon>Streptomycetaceae</taxon>
        <taxon>Streptomyces</taxon>
    </lineage>
</organism>
<comment type="caution">
    <text evidence="1">The sequence shown here is derived from an EMBL/GenBank/DDBJ whole genome shotgun (WGS) entry which is preliminary data.</text>
</comment>
<accession>A0ABU2QBU8</accession>
<evidence type="ECO:0000313" key="2">
    <source>
        <dbReference type="Proteomes" id="UP001180503"/>
    </source>
</evidence>
<dbReference type="RefSeq" id="WP_311709661.1">
    <property type="nucleotide sequence ID" value="NZ_JAVRFB010000005.1"/>
</dbReference>